<dbReference type="PANTHER" id="PTHR24394:SF29">
    <property type="entry name" value="MYONEURIN"/>
    <property type="match status" value="1"/>
</dbReference>
<keyword evidence="2" id="KW-0677">Repeat</keyword>
<dbReference type="InterPro" id="IPR013087">
    <property type="entry name" value="Znf_C2H2_type"/>
</dbReference>
<feature type="domain" description="C2H2-type" evidence="8">
    <location>
        <begin position="614"/>
        <end position="636"/>
    </location>
</feature>
<name>C3Z1C5_BRAFL</name>
<gene>
    <name evidence="9" type="ORF">BRAFLDRAFT_121694</name>
</gene>
<keyword evidence="5" id="KW-0539">Nucleus</keyword>
<dbReference type="PROSITE" id="PS00028">
    <property type="entry name" value="ZINC_FINGER_C2H2_1"/>
    <property type="match status" value="3"/>
</dbReference>
<dbReference type="InParanoid" id="C3Z1C5"/>
<sequence>MSHIKCAINDSAEKYGGAFNIKEEPYDPEYDYDRANHCAQKVPFELGQQLETALQQSPLHYVFHPKNDTQLTEPDSEPESCKSVCIKEEPNDPGYDAADHNNADIPSFGAENQDGEQGPLRIWTVTSSQLVPLSKTKGHHATRTSSVHENVAVGAQSLPRDKDKQDVNQSAMEAQSGTSHDDLQVSLGGQVKRGHQESVVEINKRQKRGIVTSPASTVVKQEGEEEDIISSEAVLEKKTAMTCNFCMSTFTSKILYETHHCRDAIYYCKICYLESTRPRPYTLTARPEAERHFYLHFHPAYFGTTDPTMTDCLTFKCQLPEELQGKTSLLKYEEVDSLKDLYIGIFQSRGDNPYNCGLCGDSFTTVGARVWHISKAHLEHKNRKCGAVECENSFYATSQQDKLLRHMFAAHCDFVKEQSVYLKCKFCAMQFRDRTDLEWHFYWHMKPDVKFGTAAQKYSLGQPPEDFTSEDARKAQFRCTICSFESVDSVKVQLYTAADSRNHLAWHWKNQLPPEIRNNPTIFNFEADSDAIHDLYMTPHAPDVVVKCKFCGKKVTGESMCRHLESWHKDHIRKPHRCTRPECKHLQFIRKQDFFGHMFLQHVGVIKTETTFVFSCQICGKTFPNRREVEWHCYAHRVRLTISARRWKTKCN</sequence>
<dbReference type="EMBL" id="GG666572">
    <property type="protein sequence ID" value="EEN53666.1"/>
    <property type="molecule type" value="Genomic_DNA"/>
</dbReference>
<keyword evidence="1" id="KW-0479">Metal-binding</keyword>
<dbReference type="GO" id="GO:0008270">
    <property type="term" value="F:zinc ion binding"/>
    <property type="evidence" value="ECO:0007669"/>
    <property type="project" value="UniProtKB-KW"/>
</dbReference>
<feature type="region of interest" description="Disordered" evidence="7">
    <location>
        <begin position="68"/>
        <end position="98"/>
    </location>
</feature>
<evidence type="ECO:0000256" key="7">
    <source>
        <dbReference type="SAM" id="MobiDB-lite"/>
    </source>
</evidence>
<dbReference type="AlphaFoldDB" id="C3Z1C5"/>
<feature type="compositionally biased region" description="Polar residues" evidence="7">
    <location>
        <begin position="167"/>
        <end position="178"/>
    </location>
</feature>
<evidence type="ECO:0000259" key="8">
    <source>
        <dbReference type="PROSITE" id="PS50157"/>
    </source>
</evidence>
<protein>
    <recommendedName>
        <fullName evidence="8">C2H2-type domain-containing protein</fullName>
    </recommendedName>
</protein>
<reference evidence="9" key="1">
    <citation type="journal article" date="2008" name="Nature">
        <title>The amphioxus genome and the evolution of the chordate karyotype.</title>
        <authorList>
            <consortium name="US DOE Joint Genome Institute (JGI-PGF)"/>
            <person name="Putnam N.H."/>
            <person name="Butts T."/>
            <person name="Ferrier D.E.K."/>
            <person name="Furlong R.F."/>
            <person name="Hellsten U."/>
            <person name="Kawashima T."/>
            <person name="Robinson-Rechavi M."/>
            <person name="Shoguchi E."/>
            <person name="Terry A."/>
            <person name="Yu J.-K."/>
            <person name="Benito-Gutierrez E.L."/>
            <person name="Dubchak I."/>
            <person name="Garcia-Fernandez J."/>
            <person name="Gibson-Brown J.J."/>
            <person name="Grigoriev I.V."/>
            <person name="Horton A.C."/>
            <person name="de Jong P.J."/>
            <person name="Jurka J."/>
            <person name="Kapitonov V.V."/>
            <person name="Kohara Y."/>
            <person name="Kuroki Y."/>
            <person name="Lindquist E."/>
            <person name="Lucas S."/>
            <person name="Osoegawa K."/>
            <person name="Pennacchio L.A."/>
            <person name="Salamov A.A."/>
            <person name="Satou Y."/>
            <person name="Sauka-Spengler T."/>
            <person name="Schmutz J."/>
            <person name="Shin-I T."/>
            <person name="Toyoda A."/>
            <person name="Bronner-Fraser M."/>
            <person name="Fujiyama A."/>
            <person name="Holland L.Z."/>
            <person name="Holland P.W.H."/>
            <person name="Satoh N."/>
            <person name="Rokhsar D.S."/>
        </authorList>
    </citation>
    <scope>NUCLEOTIDE SEQUENCE [LARGE SCALE GENOMIC DNA]</scope>
    <source>
        <strain evidence="9">S238N-H82</strain>
        <tissue evidence="9">Testes</tissue>
    </source>
</reference>
<evidence type="ECO:0000313" key="9">
    <source>
        <dbReference type="EMBL" id="EEN53666.1"/>
    </source>
</evidence>
<proteinExistence type="predicted"/>
<dbReference type="PANTHER" id="PTHR24394">
    <property type="entry name" value="ZINC FINGER PROTEIN"/>
    <property type="match status" value="1"/>
</dbReference>
<feature type="domain" description="C2H2-type" evidence="8">
    <location>
        <begin position="354"/>
        <end position="382"/>
    </location>
</feature>
<evidence type="ECO:0000256" key="3">
    <source>
        <dbReference type="ARBA" id="ARBA00022771"/>
    </source>
</evidence>
<accession>C3Z1C5</accession>
<keyword evidence="3 6" id="KW-0863">Zinc-finger</keyword>
<keyword evidence="4" id="KW-0862">Zinc</keyword>
<evidence type="ECO:0000256" key="4">
    <source>
        <dbReference type="ARBA" id="ARBA00022833"/>
    </source>
</evidence>
<evidence type="ECO:0000256" key="2">
    <source>
        <dbReference type="ARBA" id="ARBA00022737"/>
    </source>
</evidence>
<evidence type="ECO:0000256" key="6">
    <source>
        <dbReference type="PROSITE-ProRule" id="PRU00042"/>
    </source>
</evidence>
<evidence type="ECO:0000256" key="5">
    <source>
        <dbReference type="ARBA" id="ARBA00023242"/>
    </source>
</evidence>
<organism>
    <name type="scientific">Branchiostoma floridae</name>
    <name type="common">Florida lancelet</name>
    <name type="synonym">Amphioxus</name>
    <dbReference type="NCBI Taxonomy" id="7739"/>
    <lineage>
        <taxon>Eukaryota</taxon>
        <taxon>Metazoa</taxon>
        <taxon>Chordata</taxon>
        <taxon>Cephalochordata</taxon>
        <taxon>Leptocardii</taxon>
        <taxon>Amphioxiformes</taxon>
        <taxon>Branchiostomatidae</taxon>
        <taxon>Branchiostoma</taxon>
    </lineage>
</organism>
<dbReference type="PROSITE" id="PS50157">
    <property type="entry name" value="ZINC_FINGER_C2H2_2"/>
    <property type="match status" value="2"/>
</dbReference>
<evidence type="ECO:0000256" key="1">
    <source>
        <dbReference type="ARBA" id="ARBA00022723"/>
    </source>
</evidence>
<feature type="region of interest" description="Disordered" evidence="7">
    <location>
        <begin position="153"/>
        <end position="183"/>
    </location>
</feature>
<dbReference type="SMART" id="SM00355">
    <property type="entry name" value="ZnF_C2H2"/>
    <property type="match status" value="7"/>
</dbReference>
<dbReference type="Gene3D" id="3.30.160.60">
    <property type="entry name" value="Classic Zinc Finger"/>
    <property type="match status" value="1"/>
</dbReference>